<dbReference type="Gene3D" id="2.120.10.30">
    <property type="entry name" value="TolB, C-terminal domain"/>
    <property type="match status" value="1"/>
</dbReference>
<proteinExistence type="predicted"/>
<name>X1FUT7_9ZZZZ</name>
<comment type="caution">
    <text evidence="1">The sequence shown here is derived from an EMBL/GenBank/DDBJ whole genome shotgun (WGS) entry which is preliminary data.</text>
</comment>
<evidence type="ECO:0000313" key="1">
    <source>
        <dbReference type="EMBL" id="GAH24518.1"/>
    </source>
</evidence>
<protein>
    <submittedName>
        <fullName evidence="1">Uncharacterized protein</fullName>
    </submittedName>
</protein>
<accession>X1FUT7</accession>
<dbReference type="InterPro" id="IPR011044">
    <property type="entry name" value="Quino_amine_DH_bsu"/>
</dbReference>
<sequence length="334" mass="38134">GVYTKPTDERTFRLAALDIFEEWIPKGISFHNGFYYLSGKGKIKIFDLNFKTERDIESPSANYLDIAISKNGKIFLINETKNLEREIEILNLEGEVEKIIRPKVEHTLTLDGQIYTTQRELRPQGIGVDDEGRSIYLLASDSLYIFDLDGNLQEKIRLEKLYDSFVPVGSLCVKENLIYVPVYKKEVLVYNLSGKVVNRTVLPDVAFGLDVDQNRYYLAASSPFRIEIRRLDGTFVRDSEEKLIDQNGEDAVVRIGSSEDFLQVGDLILSGEAGEAISHTLVFYEDTNSNQFLDRFDKLIYAGHDGVMISTVEEKLGSRYFILKRIDKQTVKID</sequence>
<gene>
    <name evidence="1" type="ORF">S03H2_02295</name>
</gene>
<organism evidence="1">
    <name type="scientific">marine sediment metagenome</name>
    <dbReference type="NCBI Taxonomy" id="412755"/>
    <lineage>
        <taxon>unclassified sequences</taxon>
        <taxon>metagenomes</taxon>
        <taxon>ecological metagenomes</taxon>
    </lineage>
</organism>
<dbReference type="InterPro" id="IPR011042">
    <property type="entry name" value="6-blade_b-propeller_TolB-like"/>
</dbReference>
<reference evidence="1" key="1">
    <citation type="journal article" date="2014" name="Front. Microbiol.">
        <title>High frequency of phylogenetically diverse reductive dehalogenase-homologous genes in deep subseafloor sedimentary metagenomes.</title>
        <authorList>
            <person name="Kawai M."/>
            <person name="Futagami T."/>
            <person name="Toyoda A."/>
            <person name="Takaki Y."/>
            <person name="Nishi S."/>
            <person name="Hori S."/>
            <person name="Arai W."/>
            <person name="Tsubouchi T."/>
            <person name="Morono Y."/>
            <person name="Uchiyama I."/>
            <person name="Ito T."/>
            <person name="Fujiyama A."/>
            <person name="Inagaki F."/>
            <person name="Takami H."/>
        </authorList>
    </citation>
    <scope>NUCLEOTIDE SEQUENCE</scope>
    <source>
        <strain evidence="1">Expedition CK06-06</strain>
    </source>
</reference>
<dbReference type="EMBL" id="BARU01000752">
    <property type="protein sequence ID" value="GAH24518.1"/>
    <property type="molecule type" value="Genomic_DNA"/>
</dbReference>
<dbReference type="SUPFAM" id="SSF50969">
    <property type="entry name" value="YVTN repeat-like/Quinoprotein amine dehydrogenase"/>
    <property type="match status" value="1"/>
</dbReference>
<feature type="non-terminal residue" evidence="1">
    <location>
        <position position="1"/>
    </location>
</feature>
<dbReference type="AlphaFoldDB" id="X1FUT7"/>